<evidence type="ECO:0000256" key="3">
    <source>
        <dbReference type="ARBA" id="ARBA00024484"/>
    </source>
</evidence>
<dbReference type="InterPro" id="IPR042099">
    <property type="entry name" value="ANL_N_sf"/>
</dbReference>
<dbReference type="GO" id="GO:0004467">
    <property type="term" value="F:long-chain fatty acid-CoA ligase activity"/>
    <property type="evidence" value="ECO:0007669"/>
    <property type="project" value="UniProtKB-EC"/>
</dbReference>
<feature type="domain" description="AMP-dependent synthetase/ligase" evidence="4">
    <location>
        <begin position="23"/>
        <end position="438"/>
    </location>
</feature>
<comment type="catalytic activity">
    <reaction evidence="3">
        <text>a long-chain fatty acid + ATP + CoA = a long-chain fatty acyl-CoA + AMP + diphosphate</text>
        <dbReference type="Rhea" id="RHEA:15421"/>
        <dbReference type="ChEBI" id="CHEBI:30616"/>
        <dbReference type="ChEBI" id="CHEBI:33019"/>
        <dbReference type="ChEBI" id="CHEBI:57287"/>
        <dbReference type="ChEBI" id="CHEBI:57560"/>
        <dbReference type="ChEBI" id="CHEBI:83139"/>
        <dbReference type="ChEBI" id="CHEBI:456215"/>
        <dbReference type="EC" id="6.2.1.3"/>
    </reaction>
    <physiologicalReaction direction="left-to-right" evidence="3">
        <dbReference type="Rhea" id="RHEA:15422"/>
    </physiologicalReaction>
</comment>
<dbReference type="PROSITE" id="PS00455">
    <property type="entry name" value="AMP_BINDING"/>
    <property type="match status" value="1"/>
</dbReference>
<gene>
    <name evidence="5" type="ORF">ISG29_02620</name>
</gene>
<dbReference type="InterPro" id="IPR000873">
    <property type="entry name" value="AMP-dep_synth/lig_dom"/>
</dbReference>
<keyword evidence="2" id="KW-0067">ATP-binding</keyword>
<dbReference type="SUPFAM" id="SSF56801">
    <property type="entry name" value="Acetyl-CoA synthetase-like"/>
    <property type="match status" value="1"/>
</dbReference>
<dbReference type="GO" id="GO:0005524">
    <property type="term" value="F:ATP binding"/>
    <property type="evidence" value="ECO:0007669"/>
    <property type="project" value="UniProtKB-KW"/>
</dbReference>
<evidence type="ECO:0000256" key="1">
    <source>
        <dbReference type="ARBA" id="ARBA00022741"/>
    </source>
</evidence>
<dbReference type="Pfam" id="PF00501">
    <property type="entry name" value="AMP-binding"/>
    <property type="match status" value="1"/>
</dbReference>
<evidence type="ECO:0000259" key="4">
    <source>
        <dbReference type="Pfam" id="PF00501"/>
    </source>
</evidence>
<dbReference type="RefSeq" id="WP_194501779.1">
    <property type="nucleotide sequence ID" value="NZ_JADIVZ010000001.1"/>
</dbReference>
<dbReference type="Gene3D" id="3.30.300.30">
    <property type="match status" value="1"/>
</dbReference>
<dbReference type="Gene3D" id="3.40.50.12780">
    <property type="entry name" value="N-terminal domain of ligase-like"/>
    <property type="match status" value="1"/>
</dbReference>
<dbReference type="InterPro" id="IPR045851">
    <property type="entry name" value="AMP-bd_C_sf"/>
</dbReference>
<dbReference type="AlphaFoldDB" id="A0A930Y645"/>
<dbReference type="PANTHER" id="PTHR43272">
    <property type="entry name" value="LONG-CHAIN-FATTY-ACID--COA LIGASE"/>
    <property type="match status" value="1"/>
</dbReference>
<evidence type="ECO:0000313" key="6">
    <source>
        <dbReference type="Proteomes" id="UP000656804"/>
    </source>
</evidence>
<comment type="caution">
    <text evidence="5">The sequence shown here is derived from an EMBL/GenBank/DDBJ whole genome shotgun (WGS) entry which is preliminary data.</text>
</comment>
<dbReference type="EMBL" id="JADIVZ010000001">
    <property type="protein sequence ID" value="MBF4160567.1"/>
    <property type="molecule type" value="Genomic_DNA"/>
</dbReference>
<sequence length="621" mass="67046">MREFSTPGTDLAPVTGNLTDDLARQAEQAPDTVLVCRWHEPDDGTPGWRDVTAAELWAEVRAVARGLIAAGVEVGDRVALMSRTRYEWTLLDYAIWCCGAVTVPVYESSSAEQVHTILTDSGAVAIIVEHALHAGRVAEQREGLAQLRHVWSIDTDTEVPGDSGGVVRELCILGAEVDDPVVDERRASIGPDDVASLIYTSGTTGRPKGCMLTHGAFLAEVDVTTRELAELFEPDDARTLLFLPLAHVLARIVQIGCVRTGTPLAHSAGFARIGEDLRSFEPTFVLGVPRVFERLFNAASQQATADGRGRLFDRAAEVAIAYSRGLDAGRVPVRVRAQRAALGRVLEQRMHGALGGRCRWAVSGGAPLGERLTHFYRGLGLTVLEGYGLTETTASICSNVPDALKIGTVGRPLPGAAVRVADDGELLFRGPQVFSGYWQDPEATAEVLERDGWLHSGDIGEVDDEGFVRITGRKKEIIVTAGGKNVAPGVLEERLRTHPLIDQCVVVGDGQPYVAALITLDVEALRLWAGEHDALGGGTRVKDLDDDELLALASRDTAVRAAVQTGVDAANQAVSKAEAVRRFVVLPRRWTEDDGQLTPSLKLKRRVVLRESHDEIEALYV</sequence>
<dbReference type="CDD" id="cd05907">
    <property type="entry name" value="VL_LC_FACS_like"/>
    <property type="match status" value="1"/>
</dbReference>
<evidence type="ECO:0000256" key="2">
    <source>
        <dbReference type="ARBA" id="ARBA00022840"/>
    </source>
</evidence>
<keyword evidence="1" id="KW-0547">Nucleotide-binding</keyword>
<accession>A0A930Y645</accession>
<keyword evidence="6" id="KW-1185">Reference proteome</keyword>
<dbReference type="GO" id="GO:0016020">
    <property type="term" value="C:membrane"/>
    <property type="evidence" value="ECO:0007669"/>
    <property type="project" value="TreeGrafter"/>
</dbReference>
<name>A0A930Y645_9ACTN</name>
<protein>
    <submittedName>
        <fullName evidence="5">AMP-binding protein</fullName>
    </submittedName>
</protein>
<dbReference type="PANTHER" id="PTHR43272:SF33">
    <property type="entry name" value="AMP-BINDING DOMAIN-CONTAINING PROTEIN-RELATED"/>
    <property type="match status" value="1"/>
</dbReference>
<dbReference type="InterPro" id="IPR020845">
    <property type="entry name" value="AMP-binding_CS"/>
</dbReference>
<reference evidence="5" key="1">
    <citation type="submission" date="2020-11" db="EMBL/GenBank/DDBJ databases">
        <title>Nocardioides sp. CBS4Y-1, whole genome shotgun sequence.</title>
        <authorList>
            <person name="Tuo L."/>
        </authorList>
    </citation>
    <scope>NUCLEOTIDE SEQUENCE</scope>
    <source>
        <strain evidence="5">CBS4Y-1</strain>
    </source>
</reference>
<dbReference type="Proteomes" id="UP000656804">
    <property type="component" value="Unassembled WGS sequence"/>
</dbReference>
<organism evidence="5 6">
    <name type="scientific">Nocardioides acrostichi</name>
    <dbReference type="NCBI Taxonomy" id="2784339"/>
    <lineage>
        <taxon>Bacteria</taxon>
        <taxon>Bacillati</taxon>
        <taxon>Actinomycetota</taxon>
        <taxon>Actinomycetes</taxon>
        <taxon>Propionibacteriales</taxon>
        <taxon>Nocardioidaceae</taxon>
        <taxon>Nocardioides</taxon>
    </lineage>
</organism>
<proteinExistence type="predicted"/>
<evidence type="ECO:0000313" key="5">
    <source>
        <dbReference type="EMBL" id="MBF4160567.1"/>
    </source>
</evidence>
<dbReference type="Pfam" id="PF23562">
    <property type="entry name" value="AMP-binding_C_3"/>
    <property type="match status" value="1"/>
</dbReference>